<name>A0A1B3B046_9CAUD</name>
<dbReference type="EMBL" id="KX557278">
    <property type="protein sequence ID" value="AOE44361.1"/>
    <property type="molecule type" value="Genomic_DNA"/>
</dbReference>
<reference evidence="2" key="1">
    <citation type="submission" date="2016-07" db="EMBL/GenBank/DDBJ databases">
        <authorList>
            <person name="Florea S."/>
            <person name="Webb J.S."/>
            <person name="Jaromczyk J."/>
            <person name="Schardl C.L."/>
        </authorList>
    </citation>
    <scope>NUCLEOTIDE SEQUENCE [LARGE SCALE GENOMIC DNA]</scope>
</reference>
<keyword evidence="2" id="KW-1185">Reference proteome</keyword>
<evidence type="ECO:0000313" key="1">
    <source>
        <dbReference type="EMBL" id="AOE44361.1"/>
    </source>
</evidence>
<accession>A0A1B3B046</accession>
<dbReference type="KEGG" id="vg:29063293"/>
<dbReference type="GeneID" id="29063293"/>
<dbReference type="RefSeq" id="YP_009281111.1">
    <property type="nucleotide sequence ID" value="NC_031028.1"/>
</dbReference>
<evidence type="ECO:0000313" key="2">
    <source>
        <dbReference type="Proteomes" id="UP000203019"/>
    </source>
</evidence>
<dbReference type="Proteomes" id="UP000203019">
    <property type="component" value="Segment"/>
</dbReference>
<sequence length="97" mass="10640">MAHTFEHLTLDYQNDQLLVDGTPLGVPLSKLRTHLVYDSDDQVGVVRVFLGAAAVTTVPKKTLPLPPREPDLVESLSEADAFEVAFEQARRGVGRGR</sequence>
<gene>
    <name evidence="1" type="primary">8</name>
    <name evidence="1" type="ORF">SEA_GHOBES_8</name>
</gene>
<organism evidence="1 2">
    <name type="scientific">Gordonia phage Ghobes</name>
    <dbReference type="NCBI Taxonomy" id="1887647"/>
    <lineage>
        <taxon>Viruses</taxon>
        <taxon>Duplodnaviria</taxon>
        <taxon>Heunggongvirae</taxon>
        <taxon>Uroviricota</taxon>
        <taxon>Caudoviricetes</taxon>
        <taxon>Ghobesvirus</taxon>
        <taxon>Ghobesvirus ghobes</taxon>
    </lineage>
</organism>
<protein>
    <submittedName>
        <fullName evidence="1">Uncharacterized protein</fullName>
    </submittedName>
</protein>
<proteinExistence type="predicted"/>